<name>A0A2X0PCA3_9BASI</name>
<gene>
    <name evidence="2" type="primary">BQ5605_C005g03338</name>
    <name evidence="2" type="ORF">BQ5605_C005G03338</name>
</gene>
<protein>
    <submittedName>
        <fullName evidence="2">BQ5605_C005g03338 protein</fullName>
    </submittedName>
</protein>
<dbReference type="EMBL" id="FQNC01000047">
    <property type="protein sequence ID" value="SGY74060.1"/>
    <property type="molecule type" value="Genomic_DNA"/>
</dbReference>
<dbReference type="Proteomes" id="UP000249464">
    <property type="component" value="Unassembled WGS sequence"/>
</dbReference>
<dbReference type="AlphaFoldDB" id="A0A2X0PCA3"/>
<evidence type="ECO:0000313" key="2">
    <source>
        <dbReference type="EMBL" id="SGY74060.1"/>
    </source>
</evidence>
<feature type="region of interest" description="Disordered" evidence="1">
    <location>
        <begin position="171"/>
        <end position="192"/>
    </location>
</feature>
<evidence type="ECO:0000313" key="3">
    <source>
        <dbReference type="Proteomes" id="UP000249464"/>
    </source>
</evidence>
<evidence type="ECO:0000256" key="1">
    <source>
        <dbReference type="SAM" id="MobiDB-lite"/>
    </source>
</evidence>
<sequence>MFSIIRDNAERFSAGDYSIRSATTNKYLTFRREGRVGLKLQARYATVRLEQDARYGKSGYTEGYWFGTVISGCGMCGSSQYGYPGGEGKIIAMAAYSCRAGEPGRAGGEKPPISIAKRELGVSRGGQAPSYAMILLMAADFPECFTEFFHLVNCSESWTADGIVGNPVELEGQGAQETPTRRRYKSSGRSMA</sequence>
<accession>A0A2X0PCA3</accession>
<organism evidence="2 3">
    <name type="scientific">Microbotryum silenes-dioicae</name>
    <dbReference type="NCBI Taxonomy" id="796604"/>
    <lineage>
        <taxon>Eukaryota</taxon>
        <taxon>Fungi</taxon>
        <taxon>Dikarya</taxon>
        <taxon>Basidiomycota</taxon>
        <taxon>Pucciniomycotina</taxon>
        <taxon>Microbotryomycetes</taxon>
        <taxon>Microbotryales</taxon>
        <taxon>Microbotryaceae</taxon>
        <taxon>Microbotryum</taxon>
    </lineage>
</organism>
<proteinExistence type="predicted"/>
<reference evidence="2 3" key="1">
    <citation type="submission" date="2016-11" db="EMBL/GenBank/DDBJ databases">
        <authorList>
            <person name="Jaros S."/>
            <person name="Januszkiewicz K."/>
            <person name="Wedrychowicz H."/>
        </authorList>
    </citation>
    <scope>NUCLEOTIDE SEQUENCE [LARGE SCALE GENOMIC DNA]</scope>
</reference>
<keyword evidence="3" id="KW-1185">Reference proteome</keyword>